<name>A0A317SQ52_9PEZI</name>
<evidence type="ECO:0000256" key="1">
    <source>
        <dbReference type="SAM" id="Phobius"/>
    </source>
</evidence>
<dbReference type="Proteomes" id="UP000246991">
    <property type="component" value="Unassembled WGS sequence"/>
</dbReference>
<keyword evidence="1" id="KW-1133">Transmembrane helix</keyword>
<feature type="transmembrane region" description="Helical" evidence="1">
    <location>
        <begin position="12"/>
        <end position="30"/>
    </location>
</feature>
<organism evidence="2 3">
    <name type="scientific">Tuber magnatum</name>
    <name type="common">white Piedmont truffle</name>
    <dbReference type="NCBI Taxonomy" id="42249"/>
    <lineage>
        <taxon>Eukaryota</taxon>
        <taxon>Fungi</taxon>
        <taxon>Dikarya</taxon>
        <taxon>Ascomycota</taxon>
        <taxon>Pezizomycotina</taxon>
        <taxon>Pezizomycetes</taxon>
        <taxon>Pezizales</taxon>
        <taxon>Tuberaceae</taxon>
        <taxon>Tuber</taxon>
    </lineage>
</organism>
<proteinExistence type="predicted"/>
<dbReference type="EMBL" id="PYWC01000041">
    <property type="protein sequence ID" value="PWW75880.1"/>
    <property type="molecule type" value="Genomic_DNA"/>
</dbReference>
<keyword evidence="1" id="KW-0812">Transmembrane</keyword>
<accession>A0A317SQ52</accession>
<reference evidence="2 3" key="1">
    <citation type="submission" date="2018-03" db="EMBL/GenBank/DDBJ databases">
        <title>Genomes of Pezizomycetes fungi and the evolution of truffles.</title>
        <authorList>
            <person name="Murat C."/>
            <person name="Payen T."/>
            <person name="Noel B."/>
            <person name="Kuo A."/>
            <person name="Martin F.M."/>
        </authorList>
    </citation>
    <scope>NUCLEOTIDE SEQUENCE [LARGE SCALE GENOMIC DNA]</scope>
    <source>
        <strain evidence="2">091103-1</strain>
    </source>
</reference>
<dbReference type="AlphaFoldDB" id="A0A317SQ52"/>
<evidence type="ECO:0000313" key="2">
    <source>
        <dbReference type="EMBL" id="PWW75880.1"/>
    </source>
</evidence>
<keyword evidence="1" id="KW-0472">Membrane</keyword>
<evidence type="ECO:0000313" key="3">
    <source>
        <dbReference type="Proteomes" id="UP000246991"/>
    </source>
</evidence>
<comment type="caution">
    <text evidence="2">The sequence shown here is derived from an EMBL/GenBank/DDBJ whole genome shotgun (WGS) entry which is preliminary data.</text>
</comment>
<gene>
    <name evidence="2" type="ORF">C7212DRAFT_321642</name>
</gene>
<protein>
    <submittedName>
        <fullName evidence="2">Uncharacterized protein</fullName>
    </submittedName>
</protein>
<keyword evidence="3" id="KW-1185">Reference proteome</keyword>
<sequence>MHAEPVRGGGLCMTFCLLALCALPLLQIYLSNDIICCYCYHDIIKRGTGMVLGRAWALPYSSAVVPFLSWNSRVPRRDLHFKDIPAAGEKSDSRNL</sequence>